<reference evidence="1" key="1">
    <citation type="submission" date="2014-11" db="EMBL/GenBank/DDBJ databases">
        <authorList>
            <person name="Amaro Gonzalez C."/>
        </authorList>
    </citation>
    <scope>NUCLEOTIDE SEQUENCE</scope>
</reference>
<name>A0A0E9UNZ6_ANGAN</name>
<sequence length="36" mass="4028">MHEQCDGFGPDCAIGNWNHNLLIKADSTEKAWHSCV</sequence>
<organism evidence="1">
    <name type="scientific">Anguilla anguilla</name>
    <name type="common">European freshwater eel</name>
    <name type="synonym">Muraena anguilla</name>
    <dbReference type="NCBI Taxonomy" id="7936"/>
    <lineage>
        <taxon>Eukaryota</taxon>
        <taxon>Metazoa</taxon>
        <taxon>Chordata</taxon>
        <taxon>Craniata</taxon>
        <taxon>Vertebrata</taxon>
        <taxon>Euteleostomi</taxon>
        <taxon>Actinopterygii</taxon>
        <taxon>Neopterygii</taxon>
        <taxon>Teleostei</taxon>
        <taxon>Anguilliformes</taxon>
        <taxon>Anguillidae</taxon>
        <taxon>Anguilla</taxon>
    </lineage>
</organism>
<protein>
    <submittedName>
        <fullName evidence="1">Uncharacterized protein</fullName>
    </submittedName>
</protein>
<dbReference type="AlphaFoldDB" id="A0A0E9UNZ6"/>
<accession>A0A0E9UNZ6</accession>
<proteinExistence type="predicted"/>
<dbReference type="EMBL" id="GBXM01040983">
    <property type="protein sequence ID" value="JAH67594.1"/>
    <property type="molecule type" value="Transcribed_RNA"/>
</dbReference>
<reference evidence="1" key="2">
    <citation type="journal article" date="2015" name="Fish Shellfish Immunol.">
        <title>Early steps in the European eel (Anguilla anguilla)-Vibrio vulnificus interaction in the gills: Role of the RtxA13 toxin.</title>
        <authorList>
            <person name="Callol A."/>
            <person name="Pajuelo D."/>
            <person name="Ebbesson L."/>
            <person name="Teles M."/>
            <person name="MacKenzie S."/>
            <person name="Amaro C."/>
        </authorList>
    </citation>
    <scope>NUCLEOTIDE SEQUENCE</scope>
</reference>
<evidence type="ECO:0000313" key="1">
    <source>
        <dbReference type="EMBL" id="JAH67594.1"/>
    </source>
</evidence>